<proteinExistence type="inferred from homology"/>
<evidence type="ECO:0000313" key="14">
    <source>
        <dbReference type="Proteomes" id="UP000580250"/>
    </source>
</evidence>
<comment type="caution">
    <text evidence="13">The sequence shown here is derived from an EMBL/GenBank/DDBJ whole genome shotgun (WGS) entry which is preliminary data.</text>
</comment>
<feature type="compositionally biased region" description="Polar residues" evidence="11">
    <location>
        <begin position="259"/>
        <end position="295"/>
    </location>
</feature>
<name>A0A6V7TLN0_MELEN</name>
<dbReference type="Pfam" id="PF00096">
    <property type="entry name" value="zf-C2H2"/>
    <property type="match status" value="1"/>
</dbReference>
<dbReference type="GO" id="GO:0048646">
    <property type="term" value="P:anatomical structure formation involved in morphogenesis"/>
    <property type="evidence" value="ECO:0007669"/>
    <property type="project" value="UniProtKB-ARBA"/>
</dbReference>
<feature type="domain" description="C2H2-type" evidence="12">
    <location>
        <begin position="472"/>
        <end position="499"/>
    </location>
</feature>
<dbReference type="GO" id="GO:0061061">
    <property type="term" value="P:muscle structure development"/>
    <property type="evidence" value="ECO:0007669"/>
    <property type="project" value="UniProtKB-ARBA"/>
</dbReference>
<sequence>MKRRHSSNSPPNQSEFVNNNNNILFNNQQITANNLAPNFVFPQNLFSPQFLPQQLNSVFNGFQSPKKSFNAENPLEERKAQEEALQKLGSLLFGCNNNSDSNTNLNEDESEQNLNNNGNNLLELFTLLLTQQQQSTTTTTINESSNSEETLNNLIGQLFNQTENNKNLKTTKNNDNNLEENNLNSIENQNWQKSESLIEKNEEGPQTSKEHLTINENINLNKKSSNKFANNNNQHPTSSEAPLDLSNSNNLILRPRPRSNCSFHSSASSLSNTPATAPPSNIFNNSTTEQSTKFNSSQNLSDSPSSMFLSLQAQNQQNLLPSFPPPHHIIEGIPPHTTTTTNTFLHPAAAWLFGLPPPPQLNNSLPPHCSPSSPKSPSQLINNVCSATSLQQNLLSSMCHPQSSQSLADEDDDWEQMMEISCTDEAEKIRELAGDNAQPPTDPNQCIICRRVLSCKSALQMHYRTHTGERPFKCRICQRAFTTKGNLKTHMGVHKSKAPLRQHIFALGSNSDSPERCHSSNENLINSDIFSGQQQRFSMEEGSQPLNNLNRSFPFPPSILFSSSSSASTGRNNLVYGSSLPPHSNIGSLPQSFPPHFPPTTFMSNFSPINGIPPPFPLSMAADSSQAALAAQLQLFLSSNHPQLNENNSSVDHGLALSNLFLPPKDGQKMEVENGRIKNEEKNKMEGEEGEEKNEEMTSSFNVSSPNRKISDENSNNNNEDNNNNNTFGLPAFFIQKLAAAAKFKIEEQFLSSSSNVKSSFKEDDDQEEEEDGKTKKKKKRINNDEIEELEMKKFSKKEEGEEKRKDGEEDEEDKGRIESSTSPSMLESVPQTSFSSSSSIKIKEEIKKEKEENPLENLQRIFSAADSPPPQPPSSSAMPPSAACFLLAPIQKPPNAKHHCRWCMKGFSSSSALQIHTRTHTGKSLLIITNPKKYIFFR</sequence>
<evidence type="ECO:0000256" key="8">
    <source>
        <dbReference type="ARBA" id="ARBA00023242"/>
    </source>
</evidence>
<dbReference type="OrthoDB" id="9998363at2759"/>
<evidence type="ECO:0000256" key="3">
    <source>
        <dbReference type="ARBA" id="ARBA00022737"/>
    </source>
</evidence>
<dbReference type="PANTHER" id="PTHR23233">
    <property type="entry name" value="SAL-LIKE PROTEIN"/>
    <property type="match status" value="1"/>
</dbReference>
<evidence type="ECO:0000259" key="12">
    <source>
        <dbReference type="PROSITE" id="PS50157"/>
    </source>
</evidence>
<dbReference type="GO" id="GO:0001708">
    <property type="term" value="P:cell fate specification"/>
    <property type="evidence" value="ECO:0007669"/>
    <property type="project" value="UniProtKB-ARBA"/>
</dbReference>
<dbReference type="InterPro" id="IPR036236">
    <property type="entry name" value="Znf_C2H2_sf"/>
</dbReference>
<feature type="compositionally biased region" description="Low complexity" evidence="11">
    <location>
        <begin position="713"/>
        <end position="724"/>
    </location>
</feature>
<dbReference type="SUPFAM" id="SSF57667">
    <property type="entry name" value="beta-beta-alpha zinc fingers"/>
    <property type="match status" value="2"/>
</dbReference>
<feature type="domain" description="C2H2-type" evidence="12">
    <location>
        <begin position="899"/>
        <end position="926"/>
    </location>
</feature>
<evidence type="ECO:0000256" key="5">
    <source>
        <dbReference type="ARBA" id="ARBA00022833"/>
    </source>
</evidence>
<keyword evidence="7" id="KW-0804">Transcription</keyword>
<dbReference type="GO" id="GO:0048699">
    <property type="term" value="P:generation of neurons"/>
    <property type="evidence" value="ECO:0007669"/>
    <property type="project" value="UniProtKB-ARBA"/>
</dbReference>
<feature type="compositionally biased region" description="Polar residues" evidence="11">
    <location>
        <begin position="234"/>
        <end position="251"/>
    </location>
</feature>
<dbReference type="Proteomes" id="UP000580250">
    <property type="component" value="Unassembled WGS sequence"/>
</dbReference>
<evidence type="ECO:0000256" key="7">
    <source>
        <dbReference type="ARBA" id="ARBA00023163"/>
    </source>
</evidence>
<comment type="subcellular location">
    <subcellularLocation>
        <location evidence="1">Nucleus</location>
    </subcellularLocation>
</comment>
<keyword evidence="4 10" id="KW-0863">Zinc-finger</keyword>
<keyword evidence="2" id="KW-0479">Metal-binding</keyword>
<accession>A0A6V7TLN0</accession>
<evidence type="ECO:0000313" key="13">
    <source>
        <dbReference type="EMBL" id="CAD2125706.1"/>
    </source>
</evidence>
<dbReference type="InterPro" id="IPR051565">
    <property type="entry name" value="Sal_C2H2-zinc-finger"/>
</dbReference>
<dbReference type="Gene3D" id="3.30.160.60">
    <property type="entry name" value="Classic Zinc Finger"/>
    <property type="match status" value="3"/>
</dbReference>
<comment type="similarity">
    <text evidence="9">Belongs to the sal C2H2-type zinc-finger protein family.</text>
</comment>
<feature type="region of interest" description="Disordered" evidence="11">
    <location>
        <begin position="662"/>
        <end position="724"/>
    </location>
</feature>
<evidence type="ECO:0000256" key="9">
    <source>
        <dbReference type="ARBA" id="ARBA00038474"/>
    </source>
</evidence>
<dbReference type="EMBL" id="CAJEWN010000004">
    <property type="protein sequence ID" value="CAD2125706.1"/>
    <property type="molecule type" value="Genomic_DNA"/>
</dbReference>
<feature type="compositionally biased region" description="Basic and acidic residues" evidence="11">
    <location>
        <begin position="666"/>
        <end position="687"/>
    </location>
</feature>
<evidence type="ECO:0000256" key="10">
    <source>
        <dbReference type="PROSITE-ProRule" id="PRU00042"/>
    </source>
</evidence>
<dbReference type="GO" id="GO:0009791">
    <property type="term" value="P:post-embryonic development"/>
    <property type="evidence" value="ECO:0007669"/>
    <property type="project" value="UniProtKB-ARBA"/>
</dbReference>
<evidence type="ECO:0000256" key="4">
    <source>
        <dbReference type="ARBA" id="ARBA00022771"/>
    </source>
</evidence>
<feature type="compositionally biased region" description="Acidic residues" evidence="11">
    <location>
        <begin position="763"/>
        <end position="772"/>
    </location>
</feature>
<feature type="compositionally biased region" description="Polar residues" evidence="11">
    <location>
        <begin position="698"/>
        <end position="708"/>
    </location>
</feature>
<dbReference type="GO" id="GO:0005634">
    <property type="term" value="C:nucleus"/>
    <property type="evidence" value="ECO:0007669"/>
    <property type="project" value="UniProtKB-SubCell"/>
</dbReference>
<keyword evidence="3" id="KW-0677">Repeat</keyword>
<feature type="region of interest" description="Disordered" evidence="11">
    <location>
        <begin position="753"/>
        <end position="880"/>
    </location>
</feature>
<dbReference type="GO" id="GO:0000978">
    <property type="term" value="F:RNA polymerase II cis-regulatory region sequence-specific DNA binding"/>
    <property type="evidence" value="ECO:0007669"/>
    <property type="project" value="TreeGrafter"/>
</dbReference>
<organism evidence="13 14">
    <name type="scientific">Meloidogyne enterolobii</name>
    <name type="common">Root-knot nematode worm</name>
    <name type="synonym">Meloidogyne mayaguensis</name>
    <dbReference type="NCBI Taxonomy" id="390850"/>
    <lineage>
        <taxon>Eukaryota</taxon>
        <taxon>Metazoa</taxon>
        <taxon>Ecdysozoa</taxon>
        <taxon>Nematoda</taxon>
        <taxon>Chromadorea</taxon>
        <taxon>Rhabditida</taxon>
        <taxon>Tylenchina</taxon>
        <taxon>Tylenchomorpha</taxon>
        <taxon>Tylenchoidea</taxon>
        <taxon>Meloidogynidae</taxon>
        <taxon>Meloidogyninae</taxon>
        <taxon>Meloidogyne</taxon>
    </lineage>
</organism>
<feature type="compositionally biased region" description="Polar residues" evidence="11">
    <location>
        <begin position="819"/>
        <end position="835"/>
    </location>
</feature>
<evidence type="ECO:0000256" key="11">
    <source>
        <dbReference type="SAM" id="MobiDB-lite"/>
    </source>
</evidence>
<protein>
    <recommendedName>
        <fullName evidence="12">C2H2-type domain-containing protein</fullName>
    </recommendedName>
</protein>
<feature type="compositionally biased region" description="Basic and acidic residues" evidence="11">
    <location>
        <begin position="842"/>
        <end position="854"/>
    </location>
</feature>
<feature type="compositionally biased region" description="Low complexity" evidence="11">
    <location>
        <begin position="223"/>
        <end position="233"/>
    </location>
</feature>
<feature type="region of interest" description="Disordered" evidence="11">
    <location>
        <begin position="223"/>
        <end position="304"/>
    </location>
</feature>
<dbReference type="GO" id="GO:0008270">
    <property type="term" value="F:zinc ion binding"/>
    <property type="evidence" value="ECO:0007669"/>
    <property type="project" value="UniProtKB-KW"/>
</dbReference>
<reference evidence="13 14" key="1">
    <citation type="submission" date="2020-08" db="EMBL/GenBank/DDBJ databases">
        <authorList>
            <person name="Koutsovoulos G."/>
            <person name="Danchin GJ E."/>
        </authorList>
    </citation>
    <scope>NUCLEOTIDE SEQUENCE [LARGE SCALE GENOMIC DNA]</scope>
</reference>
<evidence type="ECO:0000256" key="1">
    <source>
        <dbReference type="ARBA" id="ARBA00004123"/>
    </source>
</evidence>
<evidence type="ECO:0000256" key="2">
    <source>
        <dbReference type="ARBA" id="ARBA00022723"/>
    </source>
</evidence>
<dbReference type="InterPro" id="IPR013087">
    <property type="entry name" value="Znf_C2H2_type"/>
</dbReference>
<gene>
    <name evidence="13" type="ORF">MENT_LOCUS1216</name>
</gene>
<keyword evidence="8" id="KW-0539">Nucleus</keyword>
<dbReference type="AlphaFoldDB" id="A0A6V7TLN0"/>
<dbReference type="PROSITE" id="PS50157">
    <property type="entry name" value="ZINC_FINGER_C2H2_2"/>
    <property type="match status" value="3"/>
</dbReference>
<dbReference type="PANTHER" id="PTHR23233:SF84">
    <property type="entry name" value="FI23031P1"/>
    <property type="match status" value="1"/>
</dbReference>
<evidence type="ECO:0000256" key="6">
    <source>
        <dbReference type="ARBA" id="ARBA00023015"/>
    </source>
</evidence>
<keyword evidence="6" id="KW-0805">Transcription regulation</keyword>
<dbReference type="FunFam" id="3.30.160.60:FF:002381">
    <property type="entry name" value="Putative spalt protein"/>
    <property type="match status" value="1"/>
</dbReference>
<dbReference type="SMART" id="SM00355">
    <property type="entry name" value="ZnF_C2H2"/>
    <property type="match status" value="3"/>
</dbReference>
<feature type="compositionally biased region" description="Basic and acidic residues" evidence="11">
    <location>
        <begin position="790"/>
        <end position="818"/>
    </location>
</feature>
<dbReference type="PROSITE" id="PS00028">
    <property type="entry name" value="ZINC_FINGER_C2H2_1"/>
    <property type="match status" value="3"/>
</dbReference>
<dbReference type="GO" id="GO:0000981">
    <property type="term" value="F:DNA-binding transcription factor activity, RNA polymerase II-specific"/>
    <property type="evidence" value="ECO:0007669"/>
    <property type="project" value="TreeGrafter"/>
</dbReference>
<feature type="domain" description="C2H2-type" evidence="12">
    <location>
        <begin position="444"/>
        <end position="471"/>
    </location>
</feature>
<keyword evidence="5" id="KW-0862">Zinc</keyword>
<dbReference type="FunFam" id="3.30.160.60:FF:000025">
    <property type="entry name" value="Spalt-like transcription factor 1"/>
    <property type="match status" value="1"/>
</dbReference>
<dbReference type="GO" id="GO:0048513">
    <property type="term" value="P:animal organ development"/>
    <property type="evidence" value="ECO:0007669"/>
    <property type="project" value="UniProtKB-ARBA"/>
</dbReference>
<feature type="region of interest" description="Disordered" evidence="11">
    <location>
        <begin position="161"/>
        <end position="190"/>
    </location>
</feature>